<comment type="caution">
    <text evidence="1">The sequence shown here is derived from an EMBL/GenBank/DDBJ whole genome shotgun (WGS) entry which is preliminary data.</text>
</comment>
<gene>
    <name evidence="1" type="ORF">SADUNF_Sadunf17G0107100</name>
</gene>
<protein>
    <submittedName>
        <fullName evidence="1">Uncharacterized protein</fullName>
    </submittedName>
</protein>
<evidence type="ECO:0000313" key="1">
    <source>
        <dbReference type="EMBL" id="KAF9663967.1"/>
    </source>
</evidence>
<proteinExistence type="predicted"/>
<organism evidence="1 2">
    <name type="scientific">Salix dunnii</name>
    <dbReference type="NCBI Taxonomy" id="1413687"/>
    <lineage>
        <taxon>Eukaryota</taxon>
        <taxon>Viridiplantae</taxon>
        <taxon>Streptophyta</taxon>
        <taxon>Embryophyta</taxon>
        <taxon>Tracheophyta</taxon>
        <taxon>Spermatophyta</taxon>
        <taxon>Magnoliopsida</taxon>
        <taxon>eudicotyledons</taxon>
        <taxon>Gunneridae</taxon>
        <taxon>Pentapetalae</taxon>
        <taxon>rosids</taxon>
        <taxon>fabids</taxon>
        <taxon>Malpighiales</taxon>
        <taxon>Salicaceae</taxon>
        <taxon>Saliceae</taxon>
        <taxon>Salix</taxon>
    </lineage>
</organism>
<dbReference type="OrthoDB" id="10447001at2759"/>
<accession>A0A835MEY3</accession>
<evidence type="ECO:0000313" key="2">
    <source>
        <dbReference type="Proteomes" id="UP000657918"/>
    </source>
</evidence>
<keyword evidence="2" id="KW-1185">Reference proteome</keyword>
<dbReference type="Proteomes" id="UP000657918">
    <property type="component" value="Unassembled WGS sequence"/>
</dbReference>
<sequence length="76" mass="8714">MAMEDMARDMHGRFVRDNLGILDDECYYLGAVLPAPDLPIRSVFSITFRSGLVSIFSWVDDPDRRILACKKDLYTN</sequence>
<reference evidence="1 2" key="1">
    <citation type="submission" date="2020-10" db="EMBL/GenBank/DDBJ databases">
        <title>Plant Genome Project.</title>
        <authorList>
            <person name="Zhang R.-G."/>
        </authorList>
    </citation>
    <scope>NUCLEOTIDE SEQUENCE [LARGE SCALE GENOMIC DNA]</scope>
    <source>
        <strain evidence="1">FAFU-HL-1</strain>
        <tissue evidence="1">Leaf</tissue>
    </source>
</reference>
<dbReference type="EMBL" id="JADGMS010000017">
    <property type="protein sequence ID" value="KAF9663967.1"/>
    <property type="molecule type" value="Genomic_DNA"/>
</dbReference>
<name>A0A835MEY3_9ROSI</name>
<dbReference type="AlphaFoldDB" id="A0A835MEY3"/>